<accession>A0A9N9E1I3</accession>
<dbReference type="AlphaFoldDB" id="A0A9N9E1I3"/>
<reference evidence="1" key="1">
    <citation type="submission" date="2021-06" db="EMBL/GenBank/DDBJ databases">
        <authorList>
            <person name="Kallberg Y."/>
            <person name="Tangrot J."/>
            <person name="Rosling A."/>
        </authorList>
    </citation>
    <scope>NUCLEOTIDE SEQUENCE</scope>
    <source>
        <strain evidence="1">BR232B</strain>
    </source>
</reference>
<name>A0A9N9E1I3_9GLOM</name>
<dbReference type="EMBL" id="CAJVPI010003244">
    <property type="protein sequence ID" value="CAG8656209.1"/>
    <property type="molecule type" value="Genomic_DNA"/>
</dbReference>
<dbReference type="Proteomes" id="UP000789739">
    <property type="component" value="Unassembled WGS sequence"/>
</dbReference>
<dbReference type="OrthoDB" id="2434560at2759"/>
<organism evidence="1 2">
    <name type="scientific">Paraglomus brasilianum</name>
    <dbReference type="NCBI Taxonomy" id="144538"/>
    <lineage>
        <taxon>Eukaryota</taxon>
        <taxon>Fungi</taxon>
        <taxon>Fungi incertae sedis</taxon>
        <taxon>Mucoromycota</taxon>
        <taxon>Glomeromycotina</taxon>
        <taxon>Glomeromycetes</taxon>
        <taxon>Paraglomerales</taxon>
        <taxon>Paraglomeraceae</taxon>
        <taxon>Paraglomus</taxon>
    </lineage>
</organism>
<gene>
    <name evidence="1" type="ORF">PBRASI_LOCUS10531</name>
</gene>
<keyword evidence="2" id="KW-1185">Reference proteome</keyword>
<proteinExistence type="predicted"/>
<sequence length="91" mass="10557">MNVFLKNPQPLEEDVLVCLLQRDDLQIREVDLWKYILRWALDKHPRAAESYVDVETLSEPNIVGKGSGRTLSTDEWASARKLVDDYQRPTT</sequence>
<evidence type="ECO:0000313" key="2">
    <source>
        <dbReference type="Proteomes" id="UP000789739"/>
    </source>
</evidence>
<evidence type="ECO:0000313" key="1">
    <source>
        <dbReference type="EMBL" id="CAG8656209.1"/>
    </source>
</evidence>
<comment type="caution">
    <text evidence="1">The sequence shown here is derived from an EMBL/GenBank/DDBJ whole genome shotgun (WGS) entry which is preliminary data.</text>
</comment>
<protein>
    <submittedName>
        <fullName evidence="1">3689_t:CDS:1</fullName>
    </submittedName>
</protein>